<evidence type="ECO:0000256" key="9">
    <source>
        <dbReference type="PROSITE-ProRule" id="PRU01360"/>
    </source>
</evidence>
<evidence type="ECO:0000259" key="14">
    <source>
        <dbReference type="Pfam" id="PF07715"/>
    </source>
</evidence>
<dbReference type="Proteomes" id="UP001274321">
    <property type="component" value="Unassembled WGS sequence"/>
</dbReference>
<keyword evidence="8 9" id="KW-0998">Cell outer membrane</keyword>
<dbReference type="PROSITE" id="PS00430">
    <property type="entry name" value="TONB_DEPENDENT_REC_1"/>
    <property type="match status" value="1"/>
</dbReference>
<feature type="domain" description="TonB-dependent receptor-like beta-barrel" evidence="13">
    <location>
        <begin position="260"/>
        <end position="759"/>
    </location>
</feature>
<evidence type="ECO:0000256" key="8">
    <source>
        <dbReference type="ARBA" id="ARBA00023237"/>
    </source>
</evidence>
<dbReference type="InterPro" id="IPR010916">
    <property type="entry name" value="TonB_box_CS"/>
</dbReference>
<feature type="chain" id="PRO_5045804514" evidence="12">
    <location>
        <begin position="32"/>
        <end position="789"/>
    </location>
</feature>
<proteinExistence type="inferred from homology"/>
<dbReference type="Gene3D" id="2.170.130.10">
    <property type="entry name" value="TonB-dependent receptor, plug domain"/>
    <property type="match status" value="1"/>
</dbReference>
<name>A0ABU4RQ80_9HYPH</name>
<dbReference type="Gene3D" id="2.40.170.20">
    <property type="entry name" value="TonB-dependent receptor, beta-barrel domain"/>
    <property type="match status" value="1"/>
</dbReference>
<keyword evidence="5 12" id="KW-0732">Signal</keyword>
<evidence type="ECO:0000256" key="5">
    <source>
        <dbReference type="ARBA" id="ARBA00022729"/>
    </source>
</evidence>
<evidence type="ECO:0000256" key="6">
    <source>
        <dbReference type="ARBA" id="ARBA00023077"/>
    </source>
</evidence>
<evidence type="ECO:0000259" key="13">
    <source>
        <dbReference type="Pfam" id="PF00593"/>
    </source>
</evidence>
<evidence type="ECO:0000256" key="12">
    <source>
        <dbReference type="SAM" id="SignalP"/>
    </source>
</evidence>
<evidence type="ECO:0000256" key="4">
    <source>
        <dbReference type="ARBA" id="ARBA00022692"/>
    </source>
</evidence>
<dbReference type="Pfam" id="PF07715">
    <property type="entry name" value="Plug"/>
    <property type="match status" value="1"/>
</dbReference>
<gene>
    <name evidence="15" type="ORF">SCD90_13040</name>
</gene>
<evidence type="ECO:0000256" key="10">
    <source>
        <dbReference type="PROSITE-ProRule" id="PRU10143"/>
    </source>
</evidence>
<protein>
    <submittedName>
        <fullName evidence="15">TonB-dependent receptor</fullName>
    </submittedName>
</protein>
<dbReference type="InterPro" id="IPR039426">
    <property type="entry name" value="TonB-dep_rcpt-like"/>
</dbReference>
<evidence type="ECO:0000256" key="11">
    <source>
        <dbReference type="RuleBase" id="RU003357"/>
    </source>
</evidence>
<accession>A0ABU4RQ80</accession>
<evidence type="ECO:0000313" key="16">
    <source>
        <dbReference type="Proteomes" id="UP001274321"/>
    </source>
</evidence>
<organism evidence="15 16">
    <name type="scientific">Terrihabitans rhizophilus</name>
    <dbReference type="NCBI Taxonomy" id="3092662"/>
    <lineage>
        <taxon>Bacteria</taxon>
        <taxon>Pseudomonadati</taxon>
        <taxon>Pseudomonadota</taxon>
        <taxon>Alphaproteobacteria</taxon>
        <taxon>Hyphomicrobiales</taxon>
        <taxon>Terrihabitans</taxon>
    </lineage>
</organism>
<dbReference type="PANTHER" id="PTHR32552">
    <property type="entry name" value="FERRICHROME IRON RECEPTOR-RELATED"/>
    <property type="match status" value="1"/>
</dbReference>
<keyword evidence="16" id="KW-1185">Reference proteome</keyword>
<keyword evidence="7 9" id="KW-0472">Membrane</keyword>
<keyword evidence="15" id="KW-0675">Receptor</keyword>
<comment type="subcellular location">
    <subcellularLocation>
        <location evidence="1 9">Cell outer membrane</location>
        <topology evidence="1 9">Multi-pass membrane protein</topology>
    </subcellularLocation>
</comment>
<dbReference type="InterPro" id="IPR037066">
    <property type="entry name" value="Plug_dom_sf"/>
</dbReference>
<dbReference type="EMBL" id="JAXAFJ010000008">
    <property type="protein sequence ID" value="MDX6806992.1"/>
    <property type="molecule type" value="Genomic_DNA"/>
</dbReference>
<feature type="signal peptide" evidence="12">
    <location>
        <begin position="1"/>
        <end position="31"/>
    </location>
</feature>
<dbReference type="CDD" id="cd01347">
    <property type="entry name" value="ligand_gated_channel"/>
    <property type="match status" value="1"/>
</dbReference>
<keyword evidence="4 9" id="KW-0812">Transmembrane</keyword>
<dbReference type="SUPFAM" id="SSF56935">
    <property type="entry name" value="Porins"/>
    <property type="match status" value="1"/>
</dbReference>
<dbReference type="InterPro" id="IPR036942">
    <property type="entry name" value="Beta-barrel_TonB_sf"/>
</dbReference>
<reference evidence="15 16" key="1">
    <citation type="submission" date="2023-11" db="EMBL/GenBank/DDBJ databases">
        <authorList>
            <person name="Bao R."/>
        </authorList>
    </citation>
    <scope>NUCLEOTIDE SEQUENCE [LARGE SCALE GENOMIC DNA]</scope>
    <source>
        <strain evidence="15 16">PJ23</strain>
    </source>
</reference>
<comment type="similarity">
    <text evidence="9 11">Belongs to the TonB-dependent receptor family.</text>
</comment>
<evidence type="ECO:0000256" key="2">
    <source>
        <dbReference type="ARBA" id="ARBA00022448"/>
    </source>
</evidence>
<dbReference type="PROSITE" id="PS52016">
    <property type="entry name" value="TONB_DEPENDENT_REC_3"/>
    <property type="match status" value="1"/>
</dbReference>
<comment type="caution">
    <text evidence="15">The sequence shown here is derived from an EMBL/GenBank/DDBJ whole genome shotgun (WGS) entry which is preliminary data.</text>
</comment>
<dbReference type="PANTHER" id="PTHR32552:SF83">
    <property type="entry name" value="BLR3904 PROTEIN"/>
    <property type="match status" value="1"/>
</dbReference>
<evidence type="ECO:0000256" key="3">
    <source>
        <dbReference type="ARBA" id="ARBA00022452"/>
    </source>
</evidence>
<keyword evidence="6 10" id="KW-0798">TonB box</keyword>
<dbReference type="Pfam" id="PF00593">
    <property type="entry name" value="TonB_dep_Rec_b-barrel"/>
    <property type="match status" value="1"/>
</dbReference>
<dbReference type="InterPro" id="IPR000531">
    <property type="entry name" value="Beta-barrel_TonB"/>
</dbReference>
<evidence type="ECO:0000256" key="1">
    <source>
        <dbReference type="ARBA" id="ARBA00004571"/>
    </source>
</evidence>
<feature type="domain" description="TonB-dependent receptor plug" evidence="14">
    <location>
        <begin position="85"/>
        <end position="185"/>
    </location>
</feature>
<keyword evidence="3 9" id="KW-1134">Transmembrane beta strand</keyword>
<evidence type="ECO:0000313" key="15">
    <source>
        <dbReference type="EMBL" id="MDX6806992.1"/>
    </source>
</evidence>
<feature type="short sequence motif" description="TonB box" evidence="10">
    <location>
        <begin position="52"/>
        <end position="58"/>
    </location>
</feature>
<keyword evidence="2 9" id="KW-0813">Transport</keyword>
<dbReference type="RefSeq" id="WP_319845116.1">
    <property type="nucleotide sequence ID" value="NZ_JAXAFJ010000008.1"/>
</dbReference>
<sequence>MTKISHTGSLREQMSHTAVTAGLALSFAAMAQSAAAQGAQPVAGEQDVELETITVEGSGTGEGSGEGTPNTLRANTGIARLPGSVQDTPQIINVIPRETLQQQNVTSLEQALRNAPGITTAIGEGNGGLNGDQFRIRGFEAKGDIFTDGLRDFGVMVRDSFNYESVEVLKGPSSESFGVGSTGGAINTTSKIPHLDDWYRADATIGNGPLYRGTFDVNKQVNDTTAVRFVGLAHEQDVLDRDNVHSDRYGFAASVGFGLGTDTTWTLQYFFQHTDRMPDYGVPVINPGFGDIAANGSQGRPVTEFGVDRDTFYGKETDQDVGNVHAVTSRFRKEVNDWITFSNDTRFAFYDRDFSASVPGCGAGTAVDGVVPEPSYEASCTGQFFNGANPTIAFGGGNPSYFQESWGVQNVSTAIMKFETGVLRHEVVAGVDFLYQHDQRDAKGIVGNKGTQPIRNPIFENETGYTVNYTGAYKESESTNVGLFVSDRVWFTEQLSVLAGVRWDYFDVSYDSVSTAGVSSPFDQETDFFSPKASLIWEPTKLQTYYFSYATSASVAGQFPTNAANTISDGCTTSPTMSCDGFQAVQPEENESFELGAKVGLLDGKLGVTAALFRVNKDNAFITDPTTGDTLATNERQRVQGLELGISGNITKEWTVLAGYTYLDSEILGDSFTTTASNVGNRVPFVAEHAISLWTTYDISSVALRDIPGILLVGGGVTWRDEVFLNNTNTNIAPSNFTLDALASYENDNWRVALNGYNLTDELNYDGLWANRAIPSAGRAVTMTVGAKF</sequence>
<evidence type="ECO:0000256" key="7">
    <source>
        <dbReference type="ARBA" id="ARBA00023136"/>
    </source>
</evidence>
<dbReference type="InterPro" id="IPR012910">
    <property type="entry name" value="Plug_dom"/>
</dbReference>